<dbReference type="AlphaFoldDB" id="A0A9P0G1Z1"/>
<keyword evidence="3" id="KW-1185">Reference proteome</keyword>
<dbReference type="Proteomes" id="UP001152759">
    <property type="component" value="Chromosome 3"/>
</dbReference>
<dbReference type="CDD" id="cd00866">
    <property type="entry name" value="PEBP_euk"/>
    <property type="match status" value="1"/>
</dbReference>
<name>A0A9P0G1Z1_BEMTA</name>
<dbReference type="Gene3D" id="3.90.280.10">
    <property type="entry name" value="PEBP-like"/>
    <property type="match status" value="1"/>
</dbReference>
<accession>A0A9P0G1Z1</accession>
<proteinExistence type="predicted"/>
<gene>
    <name evidence="2" type="ORF">BEMITA_LOCUS6486</name>
</gene>
<dbReference type="InterPro" id="IPR035810">
    <property type="entry name" value="PEBP_euk"/>
</dbReference>
<protein>
    <recommendedName>
        <fullName evidence="4">Phosphatidylethanolamine-binding protein</fullName>
    </recommendedName>
</protein>
<dbReference type="PANTHER" id="PTHR11362:SF82">
    <property type="entry name" value="PHOSPHATIDYLETHANOLAMINE-BINDING PROTEIN 4"/>
    <property type="match status" value="1"/>
</dbReference>
<sequence length="251" mass="29060">MSPCSLNHAALLVVTFVSVAKGLIKYNSVLLSKPEHYYFEEELTAKGIIPEVVPRAPFRIVYLEYLNKNHSVLPGAKFMVGRPDGPVAKEPYNVTWGANATDMYTLCLFDFDAPVRAAPVLRSYIHWLVGNIPGAGVKNGETFFEYFPLRARADTGTHRYVMLIWRQPKILEFKEPYRNGTDEDDRVDFSINEFEKKYQLEPPIALTYFECEYDHTIKNPHLRYDDEEVKRKNEELRKNAKPYDDLTEWVG</sequence>
<evidence type="ECO:0000313" key="2">
    <source>
        <dbReference type="EMBL" id="CAH0769505.1"/>
    </source>
</evidence>
<evidence type="ECO:0000313" key="3">
    <source>
        <dbReference type="Proteomes" id="UP001152759"/>
    </source>
</evidence>
<feature type="chain" id="PRO_5040465260" description="Phosphatidylethanolamine-binding protein" evidence="1">
    <location>
        <begin position="23"/>
        <end position="251"/>
    </location>
</feature>
<dbReference type="InterPro" id="IPR008914">
    <property type="entry name" value="PEBP"/>
</dbReference>
<dbReference type="InterPro" id="IPR036610">
    <property type="entry name" value="PEBP-like_sf"/>
</dbReference>
<organism evidence="2 3">
    <name type="scientific">Bemisia tabaci</name>
    <name type="common">Sweetpotato whitefly</name>
    <name type="synonym">Aleurodes tabaci</name>
    <dbReference type="NCBI Taxonomy" id="7038"/>
    <lineage>
        <taxon>Eukaryota</taxon>
        <taxon>Metazoa</taxon>
        <taxon>Ecdysozoa</taxon>
        <taxon>Arthropoda</taxon>
        <taxon>Hexapoda</taxon>
        <taxon>Insecta</taxon>
        <taxon>Pterygota</taxon>
        <taxon>Neoptera</taxon>
        <taxon>Paraneoptera</taxon>
        <taxon>Hemiptera</taxon>
        <taxon>Sternorrhyncha</taxon>
        <taxon>Aleyrodoidea</taxon>
        <taxon>Aleyrodidae</taxon>
        <taxon>Aleyrodinae</taxon>
        <taxon>Bemisia</taxon>
    </lineage>
</organism>
<evidence type="ECO:0000256" key="1">
    <source>
        <dbReference type="SAM" id="SignalP"/>
    </source>
</evidence>
<evidence type="ECO:0008006" key="4">
    <source>
        <dbReference type="Google" id="ProtNLM"/>
    </source>
</evidence>
<keyword evidence="1" id="KW-0732">Signal</keyword>
<dbReference type="Pfam" id="PF01161">
    <property type="entry name" value="PBP"/>
    <property type="match status" value="1"/>
</dbReference>
<dbReference type="KEGG" id="btab:109036331"/>
<feature type="signal peptide" evidence="1">
    <location>
        <begin position="1"/>
        <end position="22"/>
    </location>
</feature>
<dbReference type="PANTHER" id="PTHR11362">
    <property type="entry name" value="PHOSPHATIDYLETHANOLAMINE-BINDING PROTEIN"/>
    <property type="match status" value="1"/>
</dbReference>
<dbReference type="EMBL" id="OU963864">
    <property type="protein sequence ID" value="CAH0769505.1"/>
    <property type="molecule type" value="Genomic_DNA"/>
</dbReference>
<dbReference type="SUPFAM" id="SSF49777">
    <property type="entry name" value="PEBP-like"/>
    <property type="match status" value="1"/>
</dbReference>
<reference evidence="2" key="1">
    <citation type="submission" date="2021-12" db="EMBL/GenBank/DDBJ databases">
        <authorList>
            <person name="King R."/>
        </authorList>
    </citation>
    <scope>NUCLEOTIDE SEQUENCE</scope>
</reference>